<feature type="domain" description="Peptidase M15A C-terminal" evidence="13">
    <location>
        <begin position="757"/>
        <end position="858"/>
    </location>
</feature>
<organism evidence="15 16">
    <name type="scientific">Sinomonas flava</name>
    <dbReference type="NCBI Taxonomy" id="496857"/>
    <lineage>
        <taxon>Bacteria</taxon>
        <taxon>Bacillati</taxon>
        <taxon>Actinomycetota</taxon>
        <taxon>Actinomycetes</taxon>
        <taxon>Micrococcales</taxon>
        <taxon>Micrococcaceae</taxon>
        <taxon>Sinomonas</taxon>
    </lineage>
</organism>
<feature type="domain" description="Peptidase M15A C-terminal" evidence="13">
    <location>
        <begin position="118"/>
        <end position="226"/>
    </location>
</feature>
<feature type="region of interest" description="Disordered" evidence="12">
    <location>
        <begin position="349"/>
        <end position="374"/>
    </location>
</feature>
<reference evidence="16" key="1">
    <citation type="journal article" date="2019" name="Int. J. Syst. Evol. Microbiol.">
        <title>The Global Catalogue of Microorganisms (GCM) 10K type strain sequencing project: providing services to taxonomists for standard genome sequencing and annotation.</title>
        <authorList>
            <consortium name="The Broad Institute Genomics Platform"/>
            <consortium name="The Broad Institute Genome Sequencing Center for Infectious Disease"/>
            <person name="Wu L."/>
            <person name="Ma J."/>
        </authorList>
    </citation>
    <scope>NUCLEOTIDE SEQUENCE [LARGE SCALE GENOMIC DNA]</scope>
    <source>
        <strain evidence="16">JCM 16034</strain>
    </source>
</reference>
<feature type="domain" description="ARB-07466-like C-terminal" evidence="14">
    <location>
        <begin position="931"/>
        <end position="1040"/>
    </location>
</feature>
<evidence type="ECO:0000256" key="9">
    <source>
        <dbReference type="ARBA" id="ARBA00023316"/>
    </source>
</evidence>
<evidence type="ECO:0000256" key="11">
    <source>
        <dbReference type="ARBA" id="ARBA00093666"/>
    </source>
</evidence>
<keyword evidence="9" id="KW-0961">Cell wall biogenesis/degradation</keyword>
<feature type="region of interest" description="Disordered" evidence="12">
    <location>
        <begin position="546"/>
        <end position="572"/>
    </location>
</feature>
<keyword evidence="4" id="KW-0479">Metal-binding</keyword>
<evidence type="ECO:0000313" key="16">
    <source>
        <dbReference type="Proteomes" id="UP001500432"/>
    </source>
</evidence>
<evidence type="ECO:0000259" key="14">
    <source>
        <dbReference type="Pfam" id="PF26571"/>
    </source>
</evidence>
<feature type="region of interest" description="Disordered" evidence="12">
    <location>
        <begin position="715"/>
        <end position="737"/>
    </location>
</feature>
<proteinExistence type="inferred from homology"/>
<dbReference type="InterPro" id="IPR058593">
    <property type="entry name" value="ARB_07466-like_C"/>
</dbReference>
<dbReference type="PANTHER" id="PTHR37425">
    <property type="match status" value="1"/>
</dbReference>
<dbReference type="Proteomes" id="UP001500432">
    <property type="component" value="Unassembled WGS sequence"/>
</dbReference>
<dbReference type="InterPro" id="IPR009045">
    <property type="entry name" value="Zn_M74/Hedgehog-like"/>
</dbReference>
<evidence type="ECO:0000256" key="1">
    <source>
        <dbReference type="ARBA" id="ARBA00001947"/>
    </source>
</evidence>
<dbReference type="Gene3D" id="3.30.1380.10">
    <property type="match status" value="2"/>
</dbReference>
<feature type="region of interest" description="Disordered" evidence="12">
    <location>
        <begin position="83"/>
        <end position="104"/>
    </location>
</feature>
<evidence type="ECO:0000313" key="15">
    <source>
        <dbReference type="EMBL" id="GAA2198670.1"/>
    </source>
</evidence>
<evidence type="ECO:0000256" key="12">
    <source>
        <dbReference type="SAM" id="MobiDB-lite"/>
    </source>
</evidence>
<feature type="region of interest" description="Disordered" evidence="12">
    <location>
        <begin position="878"/>
        <end position="916"/>
    </location>
</feature>
<evidence type="ECO:0000256" key="6">
    <source>
        <dbReference type="ARBA" id="ARBA00022801"/>
    </source>
</evidence>
<gene>
    <name evidence="15" type="ORF">GCM10009849_12240</name>
</gene>
<dbReference type="InterPro" id="IPR013230">
    <property type="entry name" value="Peptidase_M15A_C"/>
</dbReference>
<accession>A0ABP5NHC9</accession>
<feature type="compositionally biased region" description="Pro residues" evidence="12">
    <location>
        <begin position="259"/>
        <end position="279"/>
    </location>
</feature>
<keyword evidence="7" id="KW-0862">Zinc</keyword>
<feature type="region of interest" description="Disordered" evidence="12">
    <location>
        <begin position="252"/>
        <end position="285"/>
    </location>
</feature>
<sequence>MTADPLSQALDPWGFESPFGAPSASGERTTAAGPPAVVGAPWGETPWTETPWTEAPWGEAPWAGEAESSGGVAFPSGAVLARASGATGRDEEHWDPNGSGLPLLDTGPALRTTRLSPNFTVGELASSGGRASDVARISPELVRVLQAIRDRAGKAVRITSGYRSWARNKALYQGYGKKPTLSRHCSGQAADITIPGLSGAQIARLAIDAAGPELAIGIGTTFAHVDVRGAWALWSYGGVAASTVRDVRAYRDARRRGAPPAPVPPGPVPPAPVPPPVPRTPGQTAGGRLEVARVPLLAAHRGAGPDLVLRWNGMRNPEAIDVVVHLHGYSPPAGGMRLPRDKEPISGLDFSDPAGREPGGRTRPTLALLPRGKSAPSRERADRFVFPALTPRGAIQELVREGLTRFAAQTGISAPLGRLILTAHSGGGAPLLAILGHTNPDEVHVFDALYQPAGALATWMRQRIARELSAPSAAPPALRVLFIPGGPKSTAPASGALAKQVCAALSVPGGARLAPRFRVESTGVGHNDIPRVFGWRLLADPAGDLPRTKRVSCGGQPAEAREAETEGDEMEYGAGLASEAWEADEVDLGEAWEADETGEAWSSGEARSSGEEWEAEPEESEAEAFEAEGPEGFDPASEGYEPESFEPEPESYESESFEAVTESYEPESVEPEAESSGADESEAFEVEAEEQEWLGAEAPEPEAEAFPSGAVLERGSGATGRGEEHWDPNGTGLPLLATGPSVRSVRLARNFTVGELVTSGGRAADVARISPDLVRLLQAIRDRAGRPVRIGSGYRSWARNKALYEARGKTPTLSRHCSGQAADITIRGLSGTEIAKLAIDAGGTRLGIGVGGTFAHVDVRGSWALWTYLGGSSGQEAMRTVAEHRRQRLSAPAPAPAPTPAPSPSPSPTPGATTPDRAAGVVRQTAFKACTGRTQPGARALADQWLRLTGRKGGTYNCRSIAGTGGKPSIHGEGRAIDIYARADDPAQRAQTEAYIAWLIAHAVELQVGYIIWNRRQWSWPRRSAGWRPYNGASPHTDHAHVELSWEGALTPSTLFGGGVPGL</sequence>
<evidence type="ECO:0000256" key="8">
    <source>
        <dbReference type="ARBA" id="ARBA00023049"/>
    </source>
</evidence>
<feature type="region of interest" description="Disordered" evidence="12">
    <location>
        <begin position="596"/>
        <end position="689"/>
    </location>
</feature>
<dbReference type="InterPro" id="IPR010275">
    <property type="entry name" value="MepK"/>
</dbReference>
<evidence type="ECO:0000256" key="7">
    <source>
        <dbReference type="ARBA" id="ARBA00022833"/>
    </source>
</evidence>
<keyword evidence="6" id="KW-0378">Hydrolase</keyword>
<dbReference type="Pfam" id="PF26571">
    <property type="entry name" value="VldE"/>
    <property type="match status" value="1"/>
</dbReference>
<dbReference type="PANTHER" id="PTHR37425:SF1">
    <property type="entry name" value="OUTER MEMBRANE PROTEIN"/>
    <property type="match status" value="1"/>
</dbReference>
<evidence type="ECO:0000259" key="13">
    <source>
        <dbReference type="Pfam" id="PF08291"/>
    </source>
</evidence>
<feature type="region of interest" description="Disordered" evidence="12">
    <location>
        <begin position="1"/>
        <end position="41"/>
    </location>
</feature>
<keyword evidence="16" id="KW-1185">Reference proteome</keyword>
<keyword evidence="3" id="KW-0645">Protease</keyword>
<keyword evidence="5" id="KW-0732">Signal</keyword>
<dbReference type="EMBL" id="BAAAQW010000003">
    <property type="protein sequence ID" value="GAA2198670.1"/>
    <property type="molecule type" value="Genomic_DNA"/>
</dbReference>
<comment type="similarity">
    <text evidence="10">Belongs to the peptidase M15 family.</text>
</comment>
<protein>
    <recommendedName>
        <fullName evidence="11">Murein endopeptidase K</fullName>
    </recommendedName>
</protein>
<evidence type="ECO:0000256" key="4">
    <source>
        <dbReference type="ARBA" id="ARBA00022723"/>
    </source>
</evidence>
<feature type="compositionally biased region" description="Low complexity" evidence="12">
    <location>
        <begin position="31"/>
        <end position="41"/>
    </location>
</feature>
<dbReference type="Pfam" id="PF08291">
    <property type="entry name" value="Peptidase_M15_3"/>
    <property type="match status" value="2"/>
</dbReference>
<name>A0ABP5NHC9_9MICC</name>
<feature type="compositionally biased region" description="Acidic residues" evidence="12">
    <location>
        <begin position="664"/>
        <end position="689"/>
    </location>
</feature>
<feature type="compositionally biased region" description="Pro residues" evidence="12">
    <location>
        <begin position="893"/>
        <end position="909"/>
    </location>
</feature>
<feature type="compositionally biased region" description="Acidic residues" evidence="12">
    <location>
        <begin position="640"/>
        <end position="656"/>
    </location>
</feature>
<evidence type="ECO:0000256" key="10">
    <source>
        <dbReference type="ARBA" id="ARBA00093448"/>
    </source>
</evidence>
<comment type="pathway">
    <text evidence="2">Cell wall biogenesis; cell wall polysaccharide biosynthesis.</text>
</comment>
<keyword evidence="8" id="KW-0482">Metalloprotease</keyword>
<feature type="compositionally biased region" description="Acidic residues" evidence="12">
    <location>
        <begin position="611"/>
        <end position="631"/>
    </location>
</feature>
<dbReference type="RefSeq" id="WP_344298778.1">
    <property type="nucleotide sequence ID" value="NZ_BAAAQW010000003.1"/>
</dbReference>
<evidence type="ECO:0000256" key="2">
    <source>
        <dbReference type="ARBA" id="ARBA00004776"/>
    </source>
</evidence>
<evidence type="ECO:0000256" key="5">
    <source>
        <dbReference type="ARBA" id="ARBA00022729"/>
    </source>
</evidence>
<dbReference type="SUPFAM" id="SSF55166">
    <property type="entry name" value="Hedgehog/DD-peptidase"/>
    <property type="match status" value="2"/>
</dbReference>
<comment type="cofactor">
    <cofactor evidence="1">
        <name>Zn(2+)</name>
        <dbReference type="ChEBI" id="CHEBI:29105"/>
    </cofactor>
</comment>
<comment type="caution">
    <text evidence="15">The sequence shown here is derived from an EMBL/GenBank/DDBJ whole genome shotgun (WGS) entry which is preliminary data.</text>
</comment>
<evidence type="ECO:0000256" key="3">
    <source>
        <dbReference type="ARBA" id="ARBA00022670"/>
    </source>
</evidence>